<evidence type="ECO:0000313" key="1">
    <source>
        <dbReference type="EMBL" id="KAE8372712.1"/>
    </source>
</evidence>
<reference evidence="1 2" key="1">
    <citation type="submission" date="2019-04" db="EMBL/GenBank/DDBJ databases">
        <title>Friends and foes A comparative genomics studyof 23 Aspergillus species from section Flavi.</title>
        <authorList>
            <consortium name="DOE Joint Genome Institute"/>
            <person name="Kjaerbolling I."/>
            <person name="Vesth T."/>
            <person name="Frisvad J.C."/>
            <person name="Nybo J.L."/>
            <person name="Theobald S."/>
            <person name="Kildgaard S."/>
            <person name="Isbrandt T."/>
            <person name="Kuo A."/>
            <person name="Sato A."/>
            <person name="Lyhne E.K."/>
            <person name="Kogle M.E."/>
            <person name="Wiebenga A."/>
            <person name="Kun R.S."/>
            <person name="Lubbers R.J."/>
            <person name="Makela M.R."/>
            <person name="Barry K."/>
            <person name="Chovatia M."/>
            <person name="Clum A."/>
            <person name="Daum C."/>
            <person name="Haridas S."/>
            <person name="He G."/>
            <person name="LaButti K."/>
            <person name="Lipzen A."/>
            <person name="Mondo S."/>
            <person name="Riley R."/>
            <person name="Salamov A."/>
            <person name="Simmons B.A."/>
            <person name="Magnuson J.K."/>
            <person name="Henrissat B."/>
            <person name="Mortensen U.H."/>
            <person name="Larsen T.O."/>
            <person name="Devries R.P."/>
            <person name="Grigoriev I.V."/>
            <person name="Machida M."/>
            <person name="Baker S.E."/>
            <person name="Andersen M.R."/>
        </authorList>
    </citation>
    <scope>NUCLEOTIDE SEQUENCE [LARGE SCALE GENOMIC DNA]</scope>
    <source>
        <strain evidence="1 2">IBT 29228</strain>
    </source>
</reference>
<evidence type="ECO:0000313" key="2">
    <source>
        <dbReference type="Proteomes" id="UP000326198"/>
    </source>
</evidence>
<dbReference type="EMBL" id="ML736345">
    <property type="protein sequence ID" value="KAE8372712.1"/>
    <property type="molecule type" value="Genomic_DNA"/>
</dbReference>
<organism evidence="1 2">
    <name type="scientific">Aspergillus bertholletiae</name>
    <dbReference type="NCBI Taxonomy" id="1226010"/>
    <lineage>
        <taxon>Eukaryota</taxon>
        <taxon>Fungi</taxon>
        <taxon>Dikarya</taxon>
        <taxon>Ascomycota</taxon>
        <taxon>Pezizomycotina</taxon>
        <taxon>Eurotiomycetes</taxon>
        <taxon>Eurotiomycetidae</taxon>
        <taxon>Eurotiales</taxon>
        <taxon>Aspergillaceae</taxon>
        <taxon>Aspergillus</taxon>
        <taxon>Aspergillus subgen. Circumdati</taxon>
    </lineage>
</organism>
<keyword evidence="2" id="KW-1185">Reference proteome</keyword>
<sequence>MTGLQVTQVSYLAVESKQPGEYSVTELVQPSFQFDEKVLDDLGLEDESVAAERKYCISANFLKIFEAEFCVDLPTFDTSVTLKAFNRILGTFTGNLKDGIKITTKIPILLDGWVRFFLKGKEVWVEYDIKIIRKHYAGKQKLFTLP</sequence>
<protein>
    <submittedName>
        <fullName evidence="1">Uncharacterized protein</fullName>
    </submittedName>
</protein>
<dbReference type="AlphaFoldDB" id="A0A5N7AS88"/>
<name>A0A5N7AS88_9EURO</name>
<accession>A0A5N7AS88</accession>
<proteinExistence type="predicted"/>
<dbReference type="Proteomes" id="UP000326198">
    <property type="component" value="Unassembled WGS sequence"/>
</dbReference>
<dbReference type="OrthoDB" id="3832365at2759"/>
<gene>
    <name evidence="1" type="ORF">BDV26DRAFT_297619</name>
</gene>